<dbReference type="eggNOG" id="COG0658">
    <property type="taxonomic scope" value="Bacteria"/>
</dbReference>
<feature type="transmembrane region" description="Helical" evidence="6">
    <location>
        <begin position="488"/>
        <end position="506"/>
    </location>
</feature>
<dbReference type="InterPro" id="IPR004477">
    <property type="entry name" value="ComEC_N"/>
</dbReference>
<feature type="transmembrane region" description="Helical" evidence="6">
    <location>
        <begin position="261"/>
        <end position="286"/>
    </location>
</feature>
<dbReference type="NCBIfam" id="TIGR00361">
    <property type="entry name" value="ComEC_Rec2"/>
    <property type="match status" value="1"/>
</dbReference>
<dbReference type="InterPro" id="IPR025405">
    <property type="entry name" value="DUF4131"/>
</dbReference>
<evidence type="ECO:0000256" key="5">
    <source>
        <dbReference type="ARBA" id="ARBA00023136"/>
    </source>
</evidence>
<proteinExistence type="predicted"/>
<dbReference type="Pfam" id="PF00753">
    <property type="entry name" value="Lactamase_B"/>
    <property type="match status" value="1"/>
</dbReference>
<dbReference type="GO" id="GO:0005886">
    <property type="term" value="C:plasma membrane"/>
    <property type="evidence" value="ECO:0007669"/>
    <property type="project" value="UniProtKB-SubCell"/>
</dbReference>
<dbReference type="Proteomes" id="UP000030518">
    <property type="component" value="Unassembled WGS sequence"/>
</dbReference>
<evidence type="ECO:0000313" key="8">
    <source>
        <dbReference type="EMBL" id="KGQ19287.1"/>
    </source>
</evidence>
<dbReference type="PANTHER" id="PTHR30619">
    <property type="entry name" value="DNA INTERNALIZATION/COMPETENCE PROTEIN COMEC/REC2"/>
    <property type="match status" value="1"/>
</dbReference>
<feature type="transmembrane region" description="Helical" evidence="6">
    <location>
        <begin position="42"/>
        <end position="61"/>
    </location>
</feature>
<gene>
    <name evidence="8" type="ORF">LF41_2933</name>
</gene>
<feature type="domain" description="Metallo-beta-lactamase" evidence="7">
    <location>
        <begin position="541"/>
        <end position="726"/>
    </location>
</feature>
<dbReference type="GO" id="GO:0030420">
    <property type="term" value="P:establishment of competence for transformation"/>
    <property type="evidence" value="ECO:0007669"/>
    <property type="project" value="InterPro"/>
</dbReference>
<evidence type="ECO:0000256" key="1">
    <source>
        <dbReference type="ARBA" id="ARBA00004651"/>
    </source>
</evidence>
<keyword evidence="9" id="KW-1185">Reference proteome</keyword>
<evidence type="ECO:0000313" key="9">
    <source>
        <dbReference type="Proteomes" id="UP000030518"/>
    </source>
</evidence>
<evidence type="ECO:0000256" key="4">
    <source>
        <dbReference type="ARBA" id="ARBA00022989"/>
    </source>
</evidence>
<protein>
    <submittedName>
        <fullName evidence="8">DNA internalization-related competence protein ComEC/Rec2</fullName>
    </submittedName>
</protein>
<dbReference type="InterPro" id="IPR052159">
    <property type="entry name" value="Competence_DNA_uptake"/>
</dbReference>
<feature type="transmembrane region" description="Helical" evidence="6">
    <location>
        <begin position="298"/>
        <end position="319"/>
    </location>
</feature>
<dbReference type="eggNOG" id="COG2333">
    <property type="taxonomic scope" value="Bacteria"/>
</dbReference>
<accession>A0A0A2WKP1</accession>
<keyword evidence="5 6" id="KW-0472">Membrane</keyword>
<dbReference type="PATRIC" id="fig|1300345.3.peg.1481"/>
<dbReference type="OrthoDB" id="9761531at2"/>
<organism evidence="8 9">
    <name type="scientific">Lysobacter dokdonensis DS-58</name>
    <dbReference type="NCBI Taxonomy" id="1300345"/>
    <lineage>
        <taxon>Bacteria</taxon>
        <taxon>Pseudomonadati</taxon>
        <taxon>Pseudomonadota</taxon>
        <taxon>Gammaproteobacteria</taxon>
        <taxon>Lysobacterales</taxon>
        <taxon>Lysobacteraceae</taxon>
        <taxon>Noviluteimonas</taxon>
    </lineage>
</organism>
<dbReference type="AlphaFoldDB" id="A0A0A2WKP1"/>
<feature type="transmembrane region" description="Helical" evidence="6">
    <location>
        <begin position="393"/>
        <end position="416"/>
    </location>
</feature>
<dbReference type="Pfam" id="PF13567">
    <property type="entry name" value="DUF4131"/>
    <property type="match status" value="1"/>
</dbReference>
<keyword evidence="3 6" id="KW-0812">Transmembrane</keyword>
<dbReference type="STRING" id="1300345.LF41_2933"/>
<dbReference type="InterPro" id="IPR035681">
    <property type="entry name" value="ComA-like_MBL"/>
</dbReference>
<evidence type="ECO:0000256" key="3">
    <source>
        <dbReference type="ARBA" id="ARBA00022692"/>
    </source>
</evidence>
<keyword evidence="4 6" id="KW-1133">Transmembrane helix</keyword>
<sequence>MREAARTPREDRTRTIGITAGAVAFVGGAMAALWLPTMLPMWGCIAIAVVALAIAVISAKAGIHARATQLMAIVAFGFALAALHANHAMSIRLPASLEGQDTRIRGRVVDLPDREARRVQFLIRVDDDASQTDALRGRLLRIAWYDGGQSRSPSVYAGSRWEFDARLRAPRGLRNPGWFDAERHALANRLAATGYVRNAASAREIAHPAGLQAWRADVASRIDAAIDAPVARFIRALALGDTRGLDDDDWATLRATGLTHLIAISGFHVGLVAGFFALLASLPWRLLPSLALRVPRPIAMAVAAVIGALLYTAVAGFALPTVRTTLMIAVVAAVRCARRAQSSFAALSLAVVAMVLVDPLSLLGAGFWLSVCGVAWLLWCLPNADGGVLRAFASAQAVATIGLLPLTVALFGQASLAGPVSNLVAIPWWSLVVVPLALIGTALDALHAGLGVRPWRIAGHAFDATWPAFVVIGDSPFAFAWLPEARWYALPFAAFAALWVLLPRGVPGKPLAMLLWLPLLWPARDLPPHGAFRIDVLDVGQGLSALVRTASHAVLFDMGPASHDGYDAGERAVVPALRALGVRALDVAIVSHADSDHAGGWNAVRNAMTIDDSHAPEGSPSPVASRCIAGRTWQRDGVRFRYLHPTEHFPYLGNDAGCVLRIDGAHGAALLTGDIGEVVERALVRRDPAALRADVVLVPHHGSEGSSDPAFIAATQARVALVATGAGNRFGHPRAEVVARWCRAGARVFDTAGGGALRVDVGLNGVNTAARRETHARLWDAARRSGRMAGLCYRRNDGPGPEE</sequence>
<feature type="transmembrane region" description="Helical" evidence="6">
    <location>
        <begin position="363"/>
        <end position="381"/>
    </location>
</feature>
<feature type="transmembrane region" description="Helical" evidence="6">
    <location>
        <begin position="16"/>
        <end position="35"/>
    </location>
</feature>
<name>A0A0A2WKP1_9GAMM</name>
<evidence type="ECO:0000256" key="6">
    <source>
        <dbReference type="SAM" id="Phobius"/>
    </source>
</evidence>
<evidence type="ECO:0000259" key="7">
    <source>
        <dbReference type="SMART" id="SM00849"/>
    </source>
</evidence>
<dbReference type="Gene3D" id="3.60.15.10">
    <property type="entry name" value="Ribonuclease Z/Hydroxyacylglutathione hydrolase-like"/>
    <property type="match status" value="1"/>
</dbReference>
<dbReference type="SMART" id="SM00849">
    <property type="entry name" value="Lactamase_B"/>
    <property type="match status" value="1"/>
</dbReference>
<dbReference type="SUPFAM" id="SSF56281">
    <property type="entry name" value="Metallo-hydrolase/oxidoreductase"/>
    <property type="match status" value="1"/>
</dbReference>
<dbReference type="EMBL" id="JRKJ01000008">
    <property type="protein sequence ID" value="KGQ19287.1"/>
    <property type="molecule type" value="Genomic_DNA"/>
</dbReference>
<dbReference type="NCBIfam" id="TIGR00360">
    <property type="entry name" value="ComEC_N-term"/>
    <property type="match status" value="1"/>
</dbReference>
<keyword evidence="2" id="KW-1003">Cell membrane</keyword>
<dbReference type="InterPro" id="IPR001279">
    <property type="entry name" value="Metallo-B-lactamas"/>
</dbReference>
<feature type="transmembrane region" description="Helical" evidence="6">
    <location>
        <begin position="340"/>
        <end position="357"/>
    </location>
</feature>
<evidence type="ECO:0000256" key="2">
    <source>
        <dbReference type="ARBA" id="ARBA00022475"/>
    </source>
</evidence>
<dbReference type="InterPro" id="IPR004797">
    <property type="entry name" value="Competence_ComEC/Rec2"/>
</dbReference>
<comment type="subcellular location">
    <subcellularLocation>
        <location evidence="1">Cell membrane</location>
        <topology evidence="1">Multi-pass membrane protein</topology>
    </subcellularLocation>
</comment>
<dbReference type="PANTHER" id="PTHR30619:SF1">
    <property type="entry name" value="RECOMBINATION PROTEIN 2"/>
    <property type="match status" value="1"/>
</dbReference>
<comment type="caution">
    <text evidence="8">The sequence shown here is derived from an EMBL/GenBank/DDBJ whole genome shotgun (WGS) entry which is preliminary data.</text>
</comment>
<dbReference type="InterPro" id="IPR036866">
    <property type="entry name" value="RibonucZ/Hydroxyglut_hydro"/>
</dbReference>
<feature type="transmembrane region" description="Helical" evidence="6">
    <location>
        <begin position="428"/>
        <end position="452"/>
    </location>
</feature>
<reference evidence="8 9" key="1">
    <citation type="submission" date="2014-09" db="EMBL/GenBank/DDBJ databases">
        <title>Genome sequences of Lysobacter dokdonensis DS-58.</title>
        <authorList>
            <person name="Kim J.F."/>
            <person name="Kwak M.-J."/>
        </authorList>
    </citation>
    <scope>NUCLEOTIDE SEQUENCE [LARGE SCALE GENOMIC DNA]</scope>
    <source>
        <strain evidence="8 9">DS-58</strain>
    </source>
</reference>
<dbReference type="Pfam" id="PF03772">
    <property type="entry name" value="Competence"/>
    <property type="match status" value="1"/>
</dbReference>
<dbReference type="CDD" id="cd07731">
    <property type="entry name" value="ComA-like_MBL-fold"/>
    <property type="match status" value="1"/>
</dbReference>